<comment type="caution">
    <text evidence="1">The sequence shown here is derived from an EMBL/GenBank/DDBJ whole genome shotgun (WGS) entry which is preliminary data.</text>
</comment>
<evidence type="ECO:0000313" key="1">
    <source>
        <dbReference type="EMBL" id="KAJ7038408.1"/>
    </source>
</evidence>
<keyword evidence="2" id="KW-1185">Reference proteome</keyword>
<proteinExistence type="predicted"/>
<organism evidence="1 2">
    <name type="scientific">Mycena alexandri</name>
    <dbReference type="NCBI Taxonomy" id="1745969"/>
    <lineage>
        <taxon>Eukaryota</taxon>
        <taxon>Fungi</taxon>
        <taxon>Dikarya</taxon>
        <taxon>Basidiomycota</taxon>
        <taxon>Agaricomycotina</taxon>
        <taxon>Agaricomycetes</taxon>
        <taxon>Agaricomycetidae</taxon>
        <taxon>Agaricales</taxon>
        <taxon>Marasmiineae</taxon>
        <taxon>Mycenaceae</taxon>
        <taxon>Mycena</taxon>
    </lineage>
</organism>
<sequence>MINIATTPSTNARKLRWGHCQAQLDMGAPDRRDRTPCLYFACRTSLPIQTCLEGTGNAPGPICTSFTTIPKLLEEGCARRPWSLRANDQGVTVFTPRYSRSIHGREVYSISLLRICAADIRSEEVHEAYGAIPQLSDVLVAFTQALVQLMESSGTYYQRCPPADVDFPIVSTILHPSYGYRS</sequence>
<dbReference type="EMBL" id="JARJCM010000032">
    <property type="protein sequence ID" value="KAJ7038408.1"/>
    <property type="molecule type" value="Genomic_DNA"/>
</dbReference>
<accession>A0AAD6X474</accession>
<protein>
    <submittedName>
        <fullName evidence="1">Uncharacterized protein</fullName>
    </submittedName>
</protein>
<evidence type="ECO:0000313" key="2">
    <source>
        <dbReference type="Proteomes" id="UP001218188"/>
    </source>
</evidence>
<name>A0AAD6X474_9AGAR</name>
<dbReference type="Proteomes" id="UP001218188">
    <property type="component" value="Unassembled WGS sequence"/>
</dbReference>
<gene>
    <name evidence="1" type="ORF">C8F04DRAFT_1255987</name>
</gene>
<reference evidence="1" key="1">
    <citation type="submission" date="2023-03" db="EMBL/GenBank/DDBJ databases">
        <title>Massive genome expansion in bonnet fungi (Mycena s.s.) driven by repeated elements and novel gene families across ecological guilds.</title>
        <authorList>
            <consortium name="Lawrence Berkeley National Laboratory"/>
            <person name="Harder C.B."/>
            <person name="Miyauchi S."/>
            <person name="Viragh M."/>
            <person name="Kuo A."/>
            <person name="Thoen E."/>
            <person name="Andreopoulos B."/>
            <person name="Lu D."/>
            <person name="Skrede I."/>
            <person name="Drula E."/>
            <person name="Henrissat B."/>
            <person name="Morin E."/>
            <person name="Kohler A."/>
            <person name="Barry K."/>
            <person name="LaButti K."/>
            <person name="Morin E."/>
            <person name="Salamov A."/>
            <person name="Lipzen A."/>
            <person name="Mereny Z."/>
            <person name="Hegedus B."/>
            <person name="Baldrian P."/>
            <person name="Stursova M."/>
            <person name="Weitz H."/>
            <person name="Taylor A."/>
            <person name="Grigoriev I.V."/>
            <person name="Nagy L.G."/>
            <person name="Martin F."/>
            <person name="Kauserud H."/>
        </authorList>
    </citation>
    <scope>NUCLEOTIDE SEQUENCE</scope>
    <source>
        <strain evidence="1">CBHHK200</strain>
    </source>
</reference>
<dbReference type="AlphaFoldDB" id="A0AAD6X474"/>